<dbReference type="GO" id="GO:0052621">
    <property type="term" value="F:diguanylate cyclase activity"/>
    <property type="evidence" value="ECO:0007669"/>
    <property type="project" value="UniProtKB-EC"/>
</dbReference>
<dbReference type="PROSITE" id="PS50887">
    <property type="entry name" value="GGDEF"/>
    <property type="match status" value="1"/>
</dbReference>
<comment type="subcellular location">
    <subcellularLocation>
        <location evidence="2">Cell inner membrane</location>
    </subcellularLocation>
</comment>
<proteinExistence type="predicted"/>
<feature type="domain" description="GGDEF" evidence="6">
    <location>
        <begin position="391"/>
        <end position="524"/>
    </location>
</feature>
<evidence type="ECO:0000313" key="8">
    <source>
        <dbReference type="Proteomes" id="UP000182400"/>
    </source>
</evidence>
<dbReference type="SMART" id="SM00267">
    <property type="entry name" value="GGDEF"/>
    <property type="match status" value="1"/>
</dbReference>
<keyword evidence="5" id="KW-0812">Transmembrane</keyword>
<dbReference type="FunFam" id="3.30.70.270:FF:000001">
    <property type="entry name" value="Diguanylate cyclase domain protein"/>
    <property type="match status" value="1"/>
</dbReference>
<feature type="transmembrane region" description="Helical" evidence="5">
    <location>
        <begin position="188"/>
        <end position="208"/>
    </location>
</feature>
<dbReference type="PANTHER" id="PTHR45138">
    <property type="entry name" value="REGULATORY COMPONENTS OF SENSORY TRANSDUCTION SYSTEM"/>
    <property type="match status" value="1"/>
</dbReference>
<dbReference type="EC" id="2.7.7.65" evidence="3"/>
<comment type="cofactor">
    <cofactor evidence="1">
        <name>Mg(2+)</name>
        <dbReference type="ChEBI" id="CHEBI:18420"/>
    </cofactor>
</comment>
<dbReference type="InterPro" id="IPR000160">
    <property type="entry name" value="GGDEF_dom"/>
</dbReference>
<keyword evidence="5" id="KW-0472">Membrane</keyword>
<comment type="catalytic activity">
    <reaction evidence="4">
        <text>2 GTP = 3',3'-c-di-GMP + 2 diphosphate</text>
        <dbReference type="Rhea" id="RHEA:24898"/>
        <dbReference type="ChEBI" id="CHEBI:33019"/>
        <dbReference type="ChEBI" id="CHEBI:37565"/>
        <dbReference type="ChEBI" id="CHEBI:58805"/>
        <dbReference type="EC" id="2.7.7.65"/>
    </reaction>
</comment>
<protein>
    <recommendedName>
        <fullName evidence="3">diguanylate cyclase</fullName>
        <ecNumber evidence="3">2.7.7.65</ecNumber>
    </recommendedName>
</protein>
<dbReference type="EMBL" id="FOWP01000003">
    <property type="protein sequence ID" value="SFO90097.1"/>
    <property type="molecule type" value="Genomic_DNA"/>
</dbReference>
<dbReference type="Proteomes" id="UP000182400">
    <property type="component" value="Unassembled WGS sequence"/>
</dbReference>
<dbReference type="InterPro" id="IPR029787">
    <property type="entry name" value="Nucleotide_cyclase"/>
</dbReference>
<dbReference type="InterPro" id="IPR043128">
    <property type="entry name" value="Rev_trsase/Diguanyl_cyclase"/>
</dbReference>
<dbReference type="GO" id="GO:1902201">
    <property type="term" value="P:negative regulation of bacterial-type flagellum-dependent cell motility"/>
    <property type="evidence" value="ECO:0007669"/>
    <property type="project" value="TreeGrafter"/>
</dbReference>
<dbReference type="NCBIfam" id="TIGR00254">
    <property type="entry name" value="GGDEF"/>
    <property type="match status" value="1"/>
</dbReference>
<dbReference type="SUPFAM" id="SSF55073">
    <property type="entry name" value="Nucleotide cyclase"/>
    <property type="match status" value="1"/>
</dbReference>
<evidence type="ECO:0000256" key="5">
    <source>
        <dbReference type="SAM" id="Phobius"/>
    </source>
</evidence>
<evidence type="ECO:0000256" key="4">
    <source>
        <dbReference type="ARBA" id="ARBA00034247"/>
    </source>
</evidence>
<sequence>MSDKPAATAQARNSRLKLIALAVLVIAMTLTVAGSLWLVQKKARQLALPTLHSELWQAYQIHMAMDRLLLASQDLLKGKLVPDDLVVRVQVLRSLTQPLEGQHLFDFLPESRPAAESTLQRVISLSRQWDEQAQWGDAAATRQVAEQAAESLPRLQKPMHEVMVATNISLANELDAERQHLYDYFTGLGWALLGLLIGVSLLVLRLVGNYREARELSRNLTELNQHLEQRVTERTAELAEGQALLKQILDASPSDVVLADSSGKQVYFVNQRLMQRLSLDQASDFSLNRLFCNAREALHFREALLARHRVDDWEGLLAGEPPYWGVVSGRLLEYRGGPAQLIWSYDISLRKGMEQELLVLATTDALTGLSNRHAFMQRAQELLKTAERFDQPCTLLMLDIDHFKQINDTHGHQIGDKVLATLGELLKKELREVDIIGRLGGEEFAALLAQTDQIDAIQVAERLRASVEAMPLPRANGEQVRLTLSIGLASRHPAEPLEGALGRADAALYKAKSAGRNRVAWATN</sequence>
<evidence type="ECO:0000259" key="6">
    <source>
        <dbReference type="PROSITE" id="PS50887"/>
    </source>
</evidence>
<name>A0A1I5KYH0_9GAMM</name>
<reference evidence="7 8" key="1">
    <citation type="submission" date="2016-10" db="EMBL/GenBank/DDBJ databases">
        <authorList>
            <person name="de Groot N.N."/>
        </authorList>
    </citation>
    <scope>NUCLEOTIDE SEQUENCE [LARGE SCALE GENOMIC DNA]</scope>
    <source>
        <strain evidence="7 8">CCUG 59231</strain>
    </source>
</reference>
<accession>A0A1I5KYH0</accession>
<feature type="transmembrane region" description="Helical" evidence="5">
    <location>
        <begin position="18"/>
        <end position="39"/>
    </location>
</feature>
<organism evidence="7 8">
    <name type="scientific">Ectopseudomonas composti</name>
    <dbReference type="NCBI Taxonomy" id="658457"/>
    <lineage>
        <taxon>Bacteria</taxon>
        <taxon>Pseudomonadati</taxon>
        <taxon>Pseudomonadota</taxon>
        <taxon>Gammaproteobacteria</taxon>
        <taxon>Pseudomonadales</taxon>
        <taxon>Pseudomonadaceae</taxon>
        <taxon>Ectopseudomonas</taxon>
    </lineage>
</organism>
<dbReference type="GO" id="GO:0043709">
    <property type="term" value="P:cell adhesion involved in single-species biofilm formation"/>
    <property type="evidence" value="ECO:0007669"/>
    <property type="project" value="TreeGrafter"/>
</dbReference>
<dbReference type="CDD" id="cd01949">
    <property type="entry name" value="GGDEF"/>
    <property type="match status" value="1"/>
</dbReference>
<evidence type="ECO:0000313" key="7">
    <source>
        <dbReference type="EMBL" id="SFO90097.1"/>
    </source>
</evidence>
<dbReference type="OrthoDB" id="5296913at2"/>
<keyword evidence="5" id="KW-1133">Transmembrane helix</keyword>
<gene>
    <name evidence="7" type="ORF">SAMN05216601_103195</name>
</gene>
<dbReference type="Pfam" id="PF00990">
    <property type="entry name" value="GGDEF"/>
    <property type="match status" value="1"/>
</dbReference>
<evidence type="ECO:0000256" key="3">
    <source>
        <dbReference type="ARBA" id="ARBA00012528"/>
    </source>
</evidence>
<dbReference type="STRING" id="658457.SAMN05216601_103195"/>
<dbReference type="GO" id="GO:0005886">
    <property type="term" value="C:plasma membrane"/>
    <property type="evidence" value="ECO:0007669"/>
    <property type="project" value="UniProtKB-SubCell"/>
</dbReference>
<dbReference type="InterPro" id="IPR050469">
    <property type="entry name" value="Diguanylate_Cyclase"/>
</dbReference>
<dbReference type="AlphaFoldDB" id="A0A1I5KYH0"/>
<evidence type="ECO:0000256" key="1">
    <source>
        <dbReference type="ARBA" id="ARBA00001946"/>
    </source>
</evidence>
<dbReference type="PANTHER" id="PTHR45138:SF9">
    <property type="entry name" value="DIGUANYLATE CYCLASE DGCM-RELATED"/>
    <property type="match status" value="1"/>
</dbReference>
<dbReference type="Gene3D" id="3.30.70.270">
    <property type="match status" value="1"/>
</dbReference>
<evidence type="ECO:0000256" key="2">
    <source>
        <dbReference type="ARBA" id="ARBA00004533"/>
    </source>
</evidence>